<gene>
    <name evidence="6" type="ORF">EXU30_16960</name>
</gene>
<dbReference type="Pfam" id="PF03466">
    <property type="entry name" value="LysR_substrate"/>
    <property type="match status" value="1"/>
</dbReference>
<dbReference type="Gene3D" id="3.40.190.290">
    <property type="match status" value="1"/>
</dbReference>
<dbReference type="EMBL" id="CP036200">
    <property type="protein sequence ID" value="QBF84171.1"/>
    <property type="molecule type" value="Genomic_DNA"/>
</dbReference>
<keyword evidence="4" id="KW-0804">Transcription</keyword>
<dbReference type="SUPFAM" id="SSF46785">
    <property type="entry name" value="Winged helix' DNA-binding domain"/>
    <property type="match status" value="1"/>
</dbReference>
<reference evidence="6 7" key="1">
    <citation type="submission" date="2019-02" db="EMBL/GenBank/DDBJ databases">
        <title>Shewanella sp. D4-2 isolated from Dokdo Island.</title>
        <authorList>
            <person name="Baek K."/>
        </authorList>
    </citation>
    <scope>NUCLEOTIDE SEQUENCE [LARGE SCALE GENOMIC DNA]</scope>
    <source>
        <strain evidence="6 7">D4-2</strain>
    </source>
</reference>
<evidence type="ECO:0000256" key="4">
    <source>
        <dbReference type="ARBA" id="ARBA00023163"/>
    </source>
</evidence>
<dbReference type="InterPro" id="IPR036388">
    <property type="entry name" value="WH-like_DNA-bd_sf"/>
</dbReference>
<name>A0A411PKZ2_9GAMM</name>
<dbReference type="AlphaFoldDB" id="A0A411PKZ2"/>
<dbReference type="PANTHER" id="PTHR30126:SF94">
    <property type="entry name" value="LYSR FAMILY TRANSCRIPTIONAL REGULATOR"/>
    <property type="match status" value="1"/>
</dbReference>
<dbReference type="InterPro" id="IPR000847">
    <property type="entry name" value="LysR_HTH_N"/>
</dbReference>
<accession>A0A411PKZ2</accession>
<dbReference type="KEGG" id="smai:EXU30_16960"/>
<feature type="domain" description="HTH lysR-type" evidence="5">
    <location>
        <begin position="3"/>
        <end position="60"/>
    </location>
</feature>
<dbReference type="GO" id="GO:0000976">
    <property type="term" value="F:transcription cis-regulatory region binding"/>
    <property type="evidence" value="ECO:0007669"/>
    <property type="project" value="TreeGrafter"/>
</dbReference>
<dbReference type="PROSITE" id="PS50931">
    <property type="entry name" value="HTH_LYSR"/>
    <property type="match status" value="1"/>
</dbReference>
<evidence type="ECO:0000259" key="5">
    <source>
        <dbReference type="PROSITE" id="PS50931"/>
    </source>
</evidence>
<dbReference type="SUPFAM" id="SSF53850">
    <property type="entry name" value="Periplasmic binding protein-like II"/>
    <property type="match status" value="1"/>
</dbReference>
<dbReference type="PRINTS" id="PR00039">
    <property type="entry name" value="HTHLYSR"/>
</dbReference>
<evidence type="ECO:0000256" key="1">
    <source>
        <dbReference type="ARBA" id="ARBA00009437"/>
    </source>
</evidence>
<dbReference type="RefSeq" id="WP_130602015.1">
    <property type="nucleotide sequence ID" value="NZ_CP036200.1"/>
</dbReference>
<dbReference type="GO" id="GO:0003700">
    <property type="term" value="F:DNA-binding transcription factor activity"/>
    <property type="evidence" value="ECO:0007669"/>
    <property type="project" value="InterPro"/>
</dbReference>
<dbReference type="OrthoDB" id="9808620at2"/>
<evidence type="ECO:0000313" key="7">
    <source>
        <dbReference type="Proteomes" id="UP000291106"/>
    </source>
</evidence>
<comment type="similarity">
    <text evidence="1">Belongs to the LysR transcriptional regulatory family.</text>
</comment>
<protein>
    <submittedName>
        <fullName evidence="6">LysR family transcriptional regulator</fullName>
    </submittedName>
</protein>
<dbReference type="Pfam" id="PF00126">
    <property type="entry name" value="HTH_1"/>
    <property type="match status" value="1"/>
</dbReference>
<dbReference type="InterPro" id="IPR036390">
    <property type="entry name" value="WH_DNA-bd_sf"/>
</dbReference>
<evidence type="ECO:0000256" key="2">
    <source>
        <dbReference type="ARBA" id="ARBA00023015"/>
    </source>
</evidence>
<evidence type="ECO:0000313" key="6">
    <source>
        <dbReference type="EMBL" id="QBF84171.1"/>
    </source>
</evidence>
<evidence type="ECO:0000256" key="3">
    <source>
        <dbReference type="ARBA" id="ARBA00023125"/>
    </source>
</evidence>
<sequence>MKLTLKQLSIFKAIHQHGQISKAAKSLHLSVPAVSMALKELEGFLGCRLFERNSNGLTINDNGAVMLPYANEMLSKGSQIEQMFAKGQTISGSIKVGCSKTAGNYVLSRKIPQFKKRHPSVDIKLHIHHSIDVEKMVSERELDLGFVDAKPGLKNLAHEHWIEDRLCIVTSCDSPLVSENITPELLSQELWVMDETISVSRLRNIQLLRSAKITINQELSMNTMGAIKRAIGTGIGVSVLPYIAVKEEIKRGELVELKVNNWDFKRKYWSITRDDEAKSELLEQFIRFCQQEAINETNDIS</sequence>
<keyword evidence="3" id="KW-0238">DNA-binding</keyword>
<dbReference type="InterPro" id="IPR005119">
    <property type="entry name" value="LysR_subst-bd"/>
</dbReference>
<keyword evidence="2" id="KW-0805">Transcription regulation</keyword>
<keyword evidence="7" id="KW-1185">Reference proteome</keyword>
<organism evidence="6 7">
    <name type="scientific">Shewanella maritima</name>
    <dbReference type="NCBI Taxonomy" id="2520507"/>
    <lineage>
        <taxon>Bacteria</taxon>
        <taxon>Pseudomonadati</taxon>
        <taxon>Pseudomonadota</taxon>
        <taxon>Gammaproteobacteria</taxon>
        <taxon>Alteromonadales</taxon>
        <taxon>Shewanellaceae</taxon>
        <taxon>Shewanella</taxon>
    </lineage>
</organism>
<dbReference type="PANTHER" id="PTHR30126">
    <property type="entry name" value="HTH-TYPE TRANSCRIPTIONAL REGULATOR"/>
    <property type="match status" value="1"/>
</dbReference>
<dbReference type="Proteomes" id="UP000291106">
    <property type="component" value="Chromosome"/>
</dbReference>
<proteinExistence type="inferred from homology"/>
<dbReference type="Gene3D" id="1.10.10.10">
    <property type="entry name" value="Winged helix-like DNA-binding domain superfamily/Winged helix DNA-binding domain"/>
    <property type="match status" value="1"/>
</dbReference>